<keyword evidence="3 6" id="KW-0812">Transmembrane</keyword>
<evidence type="ECO:0000313" key="8">
    <source>
        <dbReference type="EMBL" id="RVT59982.1"/>
    </source>
</evidence>
<feature type="transmembrane region" description="Helical" evidence="6">
    <location>
        <begin position="512"/>
        <end position="536"/>
    </location>
</feature>
<dbReference type="RefSeq" id="WP_127739762.1">
    <property type="nucleotide sequence ID" value="NZ_RZTZ01000008.1"/>
</dbReference>
<protein>
    <submittedName>
        <fullName evidence="8">ABC transporter permease</fullName>
    </submittedName>
</protein>
<feature type="transmembrane region" description="Helical" evidence="6">
    <location>
        <begin position="200"/>
        <end position="218"/>
    </location>
</feature>
<feature type="transmembrane region" description="Helical" evidence="6">
    <location>
        <begin position="604"/>
        <end position="628"/>
    </location>
</feature>
<comment type="subcellular location">
    <subcellularLocation>
        <location evidence="1 6">Cell membrane</location>
        <topology evidence="1 6">Multi-pass membrane protein</topology>
    </subcellularLocation>
</comment>
<evidence type="ECO:0000313" key="9">
    <source>
        <dbReference type="Proteomes" id="UP000288024"/>
    </source>
</evidence>
<keyword evidence="6" id="KW-0813">Transport</keyword>
<dbReference type="InterPro" id="IPR027022">
    <property type="entry name" value="ABC_permease_BceB-typ"/>
</dbReference>
<dbReference type="PANTHER" id="PTHR46795:SF3">
    <property type="entry name" value="ABC TRANSPORTER PERMEASE"/>
    <property type="match status" value="1"/>
</dbReference>
<feature type="domain" description="ABC3 transporter permease C-terminal" evidence="7">
    <location>
        <begin position="63"/>
        <end position="172"/>
    </location>
</feature>
<dbReference type="AlphaFoldDB" id="A0A3S2TSY5"/>
<evidence type="ECO:0000256" key="2">
    <source>
        <dbReference type="ARBA" id="ARBA00022475"/>
    </source>
</evidence>
<feature type="transmembrane region" description="Helical" evidence="6">
    <location>
        <begin position="230"/>
        <end position="256"/>
    </location>
</feature>
<reference evidence="8 9" key="1">
    <citation type="submission" date="2019-01" db="EMBL/GenBank/DDBJ databases">
        <title>Bacillus sp. M5HDSG1-1, whole genome shotgun sequence.</title>
        <authorList>
            <person name="Tuo L."/>
        </authorList>
    </citation>
    <scope>NUCLEOTIDE SEQUENCE [LARGE SCALE GENOMIC DNA]</scope>
    <source>
        <strain evidence="8 9">M5HDSG1-1</strain>
    </source>
</reference>
<dbReference type="PANTHER" id="PTHR46795">
    <property type="entry name" value="ABC TRANSPORTER PERMEASE-RELATED-RELATED"/>
    <property type="match status" value="1"/>
</dbReference>
<gene>
    <name evidence="8" type="ORF">EM808_18910</name>
</gene>
<dbReference type="EMBL" id="RZTZ01000008">
    <property type="protein sequence ID" value="RVT59982.1"/>
    <property type="molecule type" value="Genomic_DNA"/>
</dbReference>
<feature type="transmembrane region" description="Helical" evidence="6">
    <location>
        <begin position="149"/>
        <end position="172"/>
    </location>
</feature>
<sequence length="639" mass="71075">MNKKLYVKLAVTNIKNNSLMFLPYLFTCVVVIALFYTINSLVNDHALKTISGGNFTIDVMKFGSILFTVLSLFFLIYANSFIFKKRKKEIGLYNLLGLEKKHIRKLLILESSLLAFFSMLVGIAIGLVFNQVVGIMMSAMMKVPLTVSIISLSAIIKTVVTFMIVFMIIHVFNLKQIDSVRVIELMKGAQIGEREPKAKLFLAMFGSILLIAGYLLSFSVKDPKLDLAEIITAIVFVVAATYLLFIAVSIVLLKILRKQDGIYYNKSNFTLISTMLYRMKQNAVGLSNIAVLSTATLIVLTTTISLYLGVNTMLNNSFQFDVSITNPAENVSEQQQLQAFIDKTKARYDVEITKAASYQGGQFAADLTGDGKDDFFLILPLEDFNKLTNENISLASDEVMLLKDKESATLQSISLDNKSFQVKATVDELPIDTSLADNTDANWMYVIAPLTGEFAQKVDLENSLTMYQDFNVQGDTDAVHDFSHAIATKAQAIGNVDVEAKSIYKESLLVRFGGLLFLGIFISVVLFVETALMIFYKQISEGFDDRNRFAIMKKVGMSDKEILQTIKKQTLIMFFAPLTVALVHLGAGLPLVTKIIGIAAMDNWLVVAGSGIFAAIIFTVIYGVTYIFTEKNYKKIVKY</sequence>
<dbReference type="GO" id="GO:0055085">
    <property type="term" value="P:transmembrane transport"/>
    <property type="evidence" value="ECO:0007669"/>
    <property type="project" value="UniProtKB-UniRule"/>
</dbReference>
<evidence type="ECO:0000256" key="4">
    <source>
        <dbReference type="ARBA" id="ARBA00022989"/>
    </source>
</evidence>
<name>A0A3S2TSY5_9BACI</name>
<evidence type="ECO:0000259" key="7">
    <source>
        <dbReference type="Pfam" id="PF02687"/>
    </source>
</evidence>
<dbReference type="PIRSF" id="PIRSF018968">
    <property type="entry name" value="ABC_permease_BceB"/>
    <property type="match status" value="1"/>
</dbReference>
<comment type="caution">
    <text evidence="8">The sequence shown here is derived from an EMBL/GenBank/DDBJ whole genome shotgun (WGS) entry which is preliminary data.</text>
</comment>
<dbReference type="GO" id="GO:0005886">
    <property type="term" value="C:plasma membrane"/>
    <property type="evidence" value="ECO:0007669"/>
    <property type="project" value="UniProtKB-SubCell"/>
</dbReference>
<evidence type="ECO:0000256" key="3">
    <source>
        <dbReference type="ARBA" id="ARBA00022692"/>
    </source>
</evidence>
<keyword evidence="4 6" id="KW-1133">Transmembrane helix</keyword>
<feature type="transmembrane region" description="Helical" evidence="6">
    <location>
        <begin position="62"/>
        <end position="83"/>
    </location>
</feature>
<dbReference type="InterPro" id="IPR003838">
    <property type="entry name" value="ABC3_permease_C"/>
</dbReference>
<feature type="transmembrane region" description="Helical" evidence="6">
    <location>
        <begin position="283"/>
        <end position="308"/>
    </location>
</feature>
<feature type="transmembrane region" description="Helical" evidence="6">
    <location>
        <begin position="106"/>
        <end position="129"/>
    </location>
</feature>
<evidence type="ECO:0000256" key="6">
    <source>
        <dbReference type="PIRNR" id="PIRNR018968"/>
    </source>
</evidence>
<feature type="transmembrane region" description="Helical" evidence="6">
    <location>
        <begin position="21"/>
        <end position="42"/>
    </location>
</feature>
<evidence type="ECO:0000256" key="1">
    <source>
        <dbReference type="ARBA" id="ARBA00004651"/>
    </source>
</evidence>
<accession>A0A3S2TSY5</accession>
<comment type="similarity">
    <text evidence="6">Belongs to the ABC-4 integral membrane protein family.</text>
</comment>
<keyword evidence="2 6" id="KW-1003">Cell membrane</keyword>
<keyword evidence="9" id="KW-1185">Reference proteome</keyword>
<organism evidence="8 9">
    <name type="scientific">Niallia taxi</name>
    <dbReference type="NCBI Taxonomy" id="2499688"/>
    <lineage>
        <taxon>Bacteria</taxon>
        <taxon>Bacillati</taxon>
        <taxon>Bacillota</taxon>
        <taxon>Bacilli</taxon>
        <taxon>Bacillales</taxon>
        <taxon>Bacillaceae</taxon>
        <taxon>Niallia</taxon>
    </lineage>
</organism>
<dbReference type="Proteomes" id="UP000288024">
    <property type="component" value="Unassembled WGS sequence"/>
</dbReference>
<dbReference type="InterPro" id="IPR052536">
    <property type="entry name" value="ABC-4_Integral_Memb_Prot"/>
</dbReference>
<proteinExistence type="inferred from homology"/>
<keyword evidence="5 6" id="KW-0472">Membrane</keyword>
<dbReference type="Pfam" id="PF02687">
    <property type="entry name" value="FtsX"/>
    <property type="match status" value="1"/>
</dbReference>
<evidence type="ECO:0000256" key="5">
    <source>
        <dbReference type="ARBA" id="ARBA00023136"/>
    </source>
</evidence>
<feature type="transmembrane region" description="Helical" evidence="6">
    <location>
        <begin position="570"/>
        <end position="592"/>
    </location>
</feature>